<feature type="transmembrane region" description="Helical" evidence="2">
    <location>
        <begin position="82"/>
        <end position="109"/>
    </location>
</feature>
<feature type="compositionally biased region" description="Polar residues" evidence="1">
    <location>
        <begin position="180"/>
        <end position="189"/>
    </location>
</feature>
<evidence type="ECO:0000313" key="4">
    <source>
        <dbReference type="EMBL" id="RHN69842.1"/>
    </source>
</evidence>
<dbReference type="PaxDb" id="3880-AES72726"/>
<dbReference type="EMBL" id="CM001219">
    <property type="protein sequence ID" value="AES72726.1"/>
    <property type="molecule type" value="Genomic_DNA"/>
</dbReference>
<reference evidence="3 6" key="2">
    <citation type="journal article" date="2014" name="BMC Genomics">
        <title>An improved genome release (version Mt4.0) for the model legume Medicago truncatula.</title>
        <authorList>
            <person name="Tang H."/>
            <person name="Krishnakumar V."/>
            <person name="Bidwell S."/>
            <person name="Rosen B."/>
            <person name="Chan A."/>
            <person name="Zhou S."/>
            <person name="Gentzbittel L."/>
            <person name="Childs K.L."/>
            <person name="Yandell M."/>
            <person name="Gundlach H."/>
            <person name="Mayer K.F."/>
            <person name="Schwartz D.C."/>
            <person name="Town C.D."/>
        </authorList>
    </citation>
    <scope>GENOME REANNOTATION</scope>
    <source>
        <strain evidence="5 6">cv. Jemalong A17</strain>
    </source>
</reference>
<evidence type="ECO:0000313" key="6">
    <source>
        <dbReference type="Proteomes" id="UP000002051"/>
    </source>
</evidence>
<dbReference type="OrthoDB" id="1923031at2759"/>
<keyword evidence="2" id="KW-1133">Transmembrane helix</keyword>
<dbReference type="EMBL" id="PSQE01000003">
    <property type="protein sequence ID" value="RHN69842.1"/>
    <property type="molecule type" value="Genomic_DNA"/>
</dbReference>
<dbReference type="KEGG" id="mtr:11446471"/>
<reference evidence="7" key="4">
    <citation type="journal article" date="2018" name="Nat. Plants">
        <title>Whole-genome landscape of Medicago truncatula symbiotic genes.</title>
        <authorList>
            <person name="Pecrix Y."/>
            <person name="Staton S.E."/>
            <person name="Sallet E."/>
            <person name="Lelandais-Briere C."/>
            <person name="Moreau S."/>
            <person name="Carrere S."/>
            <person name="Blein T."/>
            <person name="Jardinaud M.F."/>
            <person name="Latrasse D."/>
            <person name="Zouine M."/>
            <person name="Zahm M."/>
            <person name="Kreplak J."/>
            <person name="Mayjonade B."/>
            <person name="Satge C."/>
            <person name="Perez M."/>
            <person name="Cauet S."/>
            <person name="Marande W."/>
            <person name="Chantry-Darmon C."/>
            <person name="Lopez-Roques C."/>
            <person name="Bouchez O."/>
            <person name="Berard A."/>
            <person name="Debelle F."/>
            <person name="Munos S."/>
            <person name="Bendahmane A."/>
            <person name="Berges H."/>
            <person name="Niebel A."/>
            <person name="Buitink J."/>
            <person name="Frugier F."/>
            <person name="Benhamed M."/>
            <person name="Crespi M."/>
            <person name="Gouzy J."/>
            <person name="Gamas P."/>
        </authorList>
    </citation>
    <scope>NUCLEOTIDE SEQUENCE [LARGE SCALE GENOMIC DNA]</scope>
    <source>
        <strain evidence="7">cv. Jemalong A17</strain>
    </source>
</reference>
<reference evidence="3 6" key="1">
    <citation type="journal article" date="2011" name="Nature">
        <title>The Medicago genome provides insight into the evolution of rhizobial symbioses.</title>
        <authorList>
            <person name="Young N.D."/>
            <person name="Debelle F."/>
            <person name="Oldroyd G.E."/>
            <person name="Geurts R."/>
            <person name="Cannon S.B."/>
            <person name="Udvardi M.K."/>
            <person name="Benedito V.A."/>
            <person name="Mayer K.F."/>
            <person name="Gouzy J."/>
            <person name="Schoof H."/>
            <person name="Van de Peer Y."/>
            <person name="Proost S."/>
            <person name="Cook D.R."/>
            <person name="Meyers B.C."/>
            <person name="Spannagl M."/>
            <person name="Cheung F."/>
            <person name="De Mita S."/>
            <person name="Krishnakumar V."/>
            <person name="Gundlach H."/>
            <person name="Zhou S."/>
            <person name="Mudge J."/>
            <person name="Bharti A.K."/>
            <person name="Murray J.D."/>
            <person name="Naoumkina M.A."/>
            <person name="Rosen B."/>
            <person name="Silverstein K.A."/>
            <person name="Tang H."/>
            <person name="Rombauts S."/>
            <person name="Zhao P.X."/>
            <person name="Zhou P."/>
            <person name="Barbe V."/>
            <person name="Bardou P."/>
            <person name="Bechner M."/>
            <person name="Bellec A."/>
            <person name="Berger A."/>
            <person name="Berges H."/>
            <person name="Bidwell S."/>
            <person name="Bisseling T."/>
            <person name="Choisne N."/>
            <person name="Couloux A."/>
            <person name="Denny R."/>
            <person name="Deshpande S."/>
            <person name="Dai X."/>
            <person name="Doyle J.J."/>
            <person name="Dudez A.M."/>
            <person name="Farmer A.D."/>
            <person name="Fouteau S."/>
            <person name="Franken C."/>
            <person name="Gibelin C."/>
            <person name="Gish J."/>
            <person name="Goldstein S."/>
            <person name="Gonzalez A.J."/>
            <person name="Green P.J."/>
            <person name="Hallab A."/>
            <person name="Hartog M."/>
            <person name="Hua A."/>
            <person name="Humphray S.J."/>
            <person name="Jeong D.H."/>
            <person name="Jing Y."/>
            <person name="Jocker A."/>
            <person name="Kenton S.M."/>
            <person name="Kim D.J."/>
            <person name="Klee K."/>
            <person name="Lai H."/>
            <person name="Lang C."/>
            <person name="Lin S."/>
            <person name="Macmil S.L."/>
            <person name="Magdelenat G."/>
            <person name="Matthews L."/>
            <person name="McCorrison J."/>
            <person name="Monaghan E.L."/>
            <person name="Mun J.H."/>
            <person name="Najar F.Z."/>
            <person name="Nicholson C."/>
            <person name="Noirot C."/>
            <person name="O'Bleness M."/>
            <person name="Paule C.R."/>
            <person name="Poulain J."/>
            <person name="Prion F."/>
            <person name="Qin B."/>
            <person name="Qu C."/>
            <person name="Retzel E.F."/>
            <person name="Riddle C."/>
            <person name="Sallet E."/>
            <person name="Samain S."/>
            <person name="Samson N."/>
            <person name="Sanders I."/>
            <person name="Saurat O."/>
            <person name="Scarpelli C."/>
            <person name="Schiex T."/>
            <person name="Segurens B."/>
            <person name="Severin A.J."/>
            <person name="Sherrier D.J."/>
            <person name="Shi R."/>
            <person name="Sims S."/>
            <person name="Singer S.R."/>
            <person name="Sinharoy S."/>
            <person name="Sterck L."/>
            <person name="Viollet A."/>
            <person name="Wang B.B."/>
            <person name="Wang K."/>
            <person name="Wang M."/>
            <person name="Wang X."/>
            <person name="Warfsmann J."/>
            <person name="Weissenbach J."/>
            <person name="White D.D."/>
            <person name="White J.D."/>
            <person name="Wiley G.B."/>
            <person name="Wincker P."/>
            <person name="Xing Y."/>
            <person name="Yang L."/>
            <person name="Yao Z."/>
            <person name="Ying F."/>
            <person name="Zhai J."/>
            <person name="Zhou L."/>
            <person name="Zuber A."/>
            <person name="Denarie J."/>
            <person name="Dixon R.A."/>
            <person name="May G.D."/>
            <person name="Schwartz D.C."/>
            <person name="Rogers J."/>
            <person name="Quetier F."/>
            <person name="Town C.D."/>
            <person name="Roe B.A."/>
        </authorList>
    </citation>
    <scope>NUCLEOTIDE SEQUENCE [LARGE SCALE GENOMIC DNA]</scope>
    <source>
        <strain evidence="3">A17</strain>
        <strain evidence="5 6">cv. Jemalong A17</strain>
    </source>
</reference>
<dbReference type="eggNOG" id="ENOG502QUNI">
    <property type="taxonomic scope" value="Eukaryota"/>
</dbReference>
<evidence type="ECO:0000313" key="7">
    <source>
        <dbReference type="Proteomes" id="UP000265566"/>
    </source>
</evidence>
<dbReference type="Proteomes" id="UP000265566">
    <property type="component" value="Chromosome 3"/>
</dbReference>
<dbReference type="PANTHER" id="PTHR33825:SF5">
    <property type="entry name" value="TRANSMEMBRANE PROTEIN"/>
    <property type="match status" value="1"/>
</dbReference>
<dbReference type="EnsemblPlants" id="AES72726">
    <property type="protein sequence ID" value="AES72726"/>
    <property type="gene ID" value="MTR_3g094780"/>
</dbReference>
<feature type="region of interest" description="Disordered" evidence="1">
    <location>
        <begin position="180"/>
        <end position="201"/>
    </location>
</feature>
<organism evidence="3 6">
    <name type="scientific">Medicago truncatula</name>
    <name type="common">Barrel medic</name>
    <name type="synonym">Medicago tribuloides</name>
    <dbReference type="NCBI Taxonomy" id="3880"/>
    <lineage>
        <taxon>Eukaryota</taxon>
        <taxon>Viridiplantae</taxon>
        <taxon>Streptophyta</taxon>
        <taxon>Embryophyta</taxon>
        <taxon>Tracheophyta</taxon>
        <taxon>Spermatophyta</taxon>
        <taxon>Magnoliopsida</taxon>
        <taxon>eudicotyledons</taxon>
        <taxon>Gunneridae</taxon>
        <taxon>Pentapetalae</taxon>
        <taxon>rosids</taxon>
        <taxon>fabids</taxon>
        <taxon>Fabales</taxon>
        <taxon>Fabaceae</taxon>
        <taxon>Papilionoideae</taxon>
        <taxon>50 kb inversion clade</taxon>
        <taxon>NPAAA clade</taxon>
        <taxon>Hologalegina</taxon>
        <taxon>IRL clade</taxon>
        <taxon>Trifolieae</taxon>
        <taxon>Medicago</taxon>
    </lineage>
</organism>
<protein>
    <submittedName>
        <fullName evidence="3">Transmembrane protein, putative</fullName>
    </submittedName>
</protein>
<evidence type="ECO:0000313" key="5">
    <source>
        <dbReference type="EnsemblPlants" id="AES72726"/>
    </source>
</evidence>
<dbReference type="Proteomes" id="UP000002051">
    <property type="component" value="Chromosome 3"/>
</dbReference>
<evidence type="ECO:0000256" key="1">
    <source>
        <dbReference type="SAM" id="MobiDB-lite"/>
    </source>
</evidence>
<dbReference type="Gramene" id="rna18363">
    <property type="protein sequence ID" value="RHN69842.1"/>
    <property type="gene ID" value="gene18363"/>
</dbReference>
<reference evidence="4" key="5">
    <citation type="journal article" date="2018" name="Nat. Plants">
        <title>Whole-genome landscape of Medicago truncatula symbiotic genes.</title>
        <authorList>
            <person name="Pecrix Y."/>
            <person name="Gamas P."/>
            <person name="Carrere S."/>
        </authorList>
    </citation>
    <scope>NUCLEOTIDE SEQUENCE</scope>
    <source>
        <tissue evidence="4">Leaves</tissue>
    </source>
</reference>
<gene>
    <name evidence="5" type="primary">11446471</name>
    <name evidence="3" type="ordered locus">MTR_3g094780</name>
    <name evidence="4" type="ORF">MtrunA17_Chr3g0129141</name>
</gene>
<dbReference type="AlphaFoldDB" id="G7JA94"/>
<evidence type="ECO:0000313" key="3">
    <source>
        <dbReference type="EMBL" id="AES72726.1"/>
    </source>
</evidence>
<reference evidence="5" key="3">
    <citation type="submission" date="2015-04" db="UniProtKB">
        <authorList>
            <consortium name="EnsemblPlants"/>
        </authorList>
    </citation>
    <scope>IDENTIFICATION</scope>
    <source>
        <strain evidence="5">cv. Jemalong A17</strain>
    </source>
</reference>
<proteinExistence type="predicted"/>
<accession>G7JA94</accession>
<keyword evidence="2 3" id="KW-0812">Transmembrane</keyword>
<dbReference type="PANTHER" id="PTHR33825">
    <property type="entry name" value="CHITINASE-LIKE PROTEIN"/>
    <property type="match status" value="1"/>
</dbReference>
<keyword evidence="2" id="KW-0472">Membrane</keyword>
<keyword evidence="6" id="KW-1185">Reference proteome</keyword>
<dbReference type="OMA" id="VMHQTER"/>
<dbReference type="STRING" id="3880.G7JA94"/>
<evidence type="ECO:0000256" key="2">
    <source>
        <dbReference type="SAM" id="Phobius"/>
    </source>
</evidence>
<sequence>MLRSLQFQASTSKPPISLSLKNPFPNHSQRTLSFTTKPLALPQSLSSSSFIPHSPQPSHYISTVGSSSPHLFHWNLPQRHLILLQALAVVTAICTTWLFCSAIPTLLAFKRAAESLEKLMDTAREELPDTMAAIRLSGMEISDLTTQLSDLGQEITQGVKRSTRVVRSAEQGLRLLTTMPSSSSASLQGIEQRPKTEPDSGALAAARTARGAREGIIKGRSMLKMFFSLAQFSSFALKFITERGKR</sequence>
<name>G7JA94_MEDTR</name>